<accession>A0ABS8D2K4</accession>
<proteinExistence type="predicted"/>
<reference evidence="2 3" key="1">
    <citation type="submission" date="2021-10" db="EMBL/GenBank/DDBJ databases">
        <title>Collection of gut derived symbiotic bacterial strains cultured from healthy donors.</title>
        <authorList>
            <person name="Lin H."/>
            <person name="Littmann E."/>
            <person name="Claire K."/>
            <person name="Pamer E."/>
        </authorList>
    </citation>
    <scope>NUCLEOTIDE SEQUENCE [LARGE SCALE GENOMIC DNA]</scope>
    <source>
        <strain evidence="2 3">MSK.17.68</strain>
    </source>
</reference>
<dbReference type="Pfam" id="PF08765">
    <property type="entry name" value="Mor"/>
    <property type="match status" value="1"/>
</dbReference>
<evidence type="ECO:0000313" key="3">
    <source>
        <dbReference type="Proteomes" id="UP001299409"/>
    </source>
</evidence>
<evidence type="ECO:0000313" key="2">
    <source>
        <dbReference type="EMBL" id="MCB5447397.1"/>
    </source>
</evidence>
<dbReference type="InterPro" id="IPR052411">
    <property type="entry name" value="c-mor_Regulatory_Protein"/>
</dbReference>
<dbReference type="InterPro" id="IPR014875">
    <property type="entry name" value="Mor_transcription_activator"/>
</dbReference>
<dbReference type="PANTHER" id="PTHR37812">
    <property type="entry name" value="MU-LIKE PROPHAGE FLUMU PROTEIN C"/>
    <property type="match status" value="1"/>
</dbReference>
<comment type="caution">
    <text evidence="2">The sequence shown here is derived from an EMBL/GenBank/DDBJ whole genome shotgun (WGS) entry which is preliminary data.</text>
</comment>
<sequence length="99" mass="11343">MKYKNAKNILPKELLTEIQKYIQGDIIYIPIQGKKISWGEKSGYKEDLNNRNKQIFNLYTLGHDISEIQDMFNLSKSSILKIISKIKNSNPSLGGVVNE</sequence>
<dbReference type="InterPro" id="IPR009057">
    <property type="entry name" value="Homeodomain-like_sf"/>
</dbReference>
<dbReference type="InterPro" id="IPR049739">
    <property type="entry name" value="YraL-like"/>
</dbReference>
<evidence type="ECO:0000259" key="1">
    <source>
        <dbReference type="Pfam" id="PF08765"/>
    </source>
</evidence>
<organism evidence="2 3">
    <name type="scientific">Intestinibacter bartlettii</name>
    <dbReference type="NCBI Taxonomy" id="261299"/>
    <lineage>
        <taxon>Bacteria</taxon>
        <taxon>Bacillati</taxon>
        <taxon>Bacillota</taxon>
        <taxon>Clostridia</taxon>
        <taxon>Peptostreptococcales</taxon>
        <taxon>Peptostreptococcaceae</taxon>
        <taxon>Intestinibacter</taxon>
    </lineage>
</organism>
<dbReference type="RefSeq" id="WP_226914384.1">
    <property type="nucleotide sequence ID" value="NZ_BAABXU010000001.1"/>
</dbReference>
<feature type="domain" description="Mor transcription activator" evidence="1">
    <location>
        <begin position="11"/>
        <end position="89"/>
    </location>
</feature>
<keyword evidence="3" id="KW-1185">Reference proteome</keyword>
<protein>
    <recommendedName>
        <fullName evidence="1">Mor transcription activator domain-containing protein</fullName>
    </recommendedName>
</protein>
<dbReference type="PANTHER" id="PTHR37812:SF1">
    <property type="entry name" value="MU-LIKE PROPHAGE FLUMU PROTEIN C"/>
    <property type="match status" value="1"/>
</dbReference>
<dbReference type="NCBIfam" id="NF040785">
    <property type="entry name" value="CD3324_fam"/>
    <property type="match status" value="1"/>
</dbReference>
<dbReference type="SUPFAM" id="SSF46689">
    <property type="entry name" value="Homeodomain-like"/>
    <property type="match status" value="1"/>
</dbReference>
<name>A0ABS8D2K4_9FIRM</name>
<gene>
    <name evidence="2" type="ORF">LIP50_14420</name>
</gene>
<dbReference type="EMBL" id="JAJBMB010000022">
    <property type="protein sequence ID" value="MCB5447397.1"/>
    <property type="molecule type" value="Genomic_DNA"/>
</dbReference>
<dbReference type="Proteomes" id="UP001299409">
    <property type="component" value="Unassembled WGS sequence"/>
</dbReference>